<dbReference type="RefSeq" id="WP_213148011.1">
    <property type="nucleotide sequence ID" value="NZ_JAGYPE020000036.1"/>
</dbReference>
<keyword evidence="2" id="KW-1133">Transmembrane helix</keyword>
<protein>
    <submittedName>
        <fullName evidence="4">M23 family metallopeptidase</fullName>
    </submittedName>
</protein>
<sequence length="285" mass="31435">MREEENKRSSQSSSVKRFFKKRWVFPAIYIASAAIILTGVLWYQSSAGDSDKYDYKSTDITGKKTNPPAVEVNSALENVKMPVKDAASAVIKTKFYDFTAKAEDQEAALVFYENTYNPNTGVDITMKDGETFDVLASLSGTVTRVEEDAVLGNVIEIEHDKGIVTQYQSVKDIKVEVGDKVKQGDVLAKAGQSMFNEKAGTHVHFEIRKDGVAVNPSKYIDKPVSTLQEATPSNSKESMQTTPSEKKQQELEDPAGSDDQSSDKETDDGKTKEDESTNSKEKTNS</sequence>
<dbReference type="EMBL" id="JAGYPE020000036">
    <property type="protein sequence ID" value="MCH6267435.1"/>
    <property type="molecule type" value="Genomic_DNA"/>
</dbReference>
<dbReference type="AlphaFoldDB" id="A0A942T844"/>
<comment type="caution">
    <text evidence="4">The sequence shown here is derived from an EMBL/GenBank/DDBJ whole genome shotgun (WGS) entry which is preliminary data.</text>
</comment>
<dbReference type="Gene3D" id="2.70.70.10">
    <property type="entry name" value="Glucose Permease (Domain IIA)"/>
    <property type="match status" value="1"/>
</dbReference>
<feature type="region of interest" description="Disordered" evidence="1">
    <location>
        <begin position="223"/>
        <end position="285"/>
    </location>
</feature>
<dbReference type="InterPro" id="IPR050570">
    <property type="entry name" value="Cell_wall_metabolism_enzyme"/>
</dbReference>
<keyword evidence="2" id="KW-0472">Membrane</keyword>
<evidence type="ECO:0000256" key="2">
    <source>
        <dbReference type="SAM" id="Phobius"/>
    </source>
</evidence>
<dbReference type="CDD" id="cd12797">
    <property type="entry name" value="M23_peptidase"/>
    <property type="match status" value="1"/>
</dbReference>
<dbReference type="SUPFAM" id="SSF51261">
    <property type="entry name" value="Duplicated hybrid motif"/>
    <property type="match status" value="1"/>
</dbReference>
<accession>A0A942T844</accession>
<feature type="compositionally biased region" description="Polar residues" evidence="1">
    <location>
        <begin position="225"/>
        <end position="243"/>
    </location>
</feature>
<evidence type="ECO:0000259" key="3">
    <source>
        <dbReference type="Pfam" id="PF01551"/>
    </source>
</evidence>
<dbReference type="InterPro" id="IPR016047">
    <property type="entry name" value="M23ase_b-sheet_dom"/>
</dbReference>
<evidence type="ECO:0000313" key="6">
    <source>
        <dbReference type="Proteomes" id="UP000677265"/>
    </source>
</evidence>
<dbReference type="GO" id="GO:0004222">
    <property type="term" value="F:metalloendopeptidase activity"/>
    <property type="evidence" value="ECO:0007669"/>
    <property type="project" value="TreeGrafter"/>
</dbReference>
<proteinExistence type="predicted"/>
<dbReference type="Pfam" id="PF01551">
    <property type="entry name" value="Peptidase_M23"/>
    <property type="match status" value="1"/>
</dbReference>
<evidence type="ECO:0000256" key="1">
    <source>
        <dbReference type="SAM" id="MobiDB-lite"/>
    </source>
</evidence>
<organism evidence="4">
    <name type="scientific">Neobacillus citreus</name>
    <dbReference type="NCBI Taxonomy" id="2833578"/>
    <lineage>
        <taxon>Bacteria</taxon>
        <taxon>Bacillati</taxon>
        <taxon>Bacillota</taxon>
        <taxon>Bacilli</taxon>
        <taxon>Bacillales</taxon>
        <taxon>Bacillaceae</taxon>
        <taxon>Neobacillus</taxon>
    </lineage>
</organism>
<dbReference type="EMBL" id="JAGYPE010000010">
    <property type="protein sequence ID" value="MBS4188220.1"/>
    <property type="molecule type" value="Genomic_DNA"/>
</dbReference>
<feature type="domain" description="M23ase beta-sheet core" evidence="3">
    <location>
        <begin position="118"/>
        <end position="216"/>
    </location>
</feature>
<feature type="transmembrane region" description="Helical" evidence="2">
    <location>
        <begin position="23"/>
        <end position="43"/>
    </location>
</feature>
<feature type="compositionally biased region" description="Basic and acidic residues" evidence="1">
    <location>
        <begin position="261"/>
        <end position="285"/>
    </location>
</feature>
<evidence type="ECO:0000313" key="5">
    <source>
        <dbReference type="EMBL" id="MCH6267435.1"/>
    </source>
</evidence>
<name>A0A942T844_9BACI</name>
<dbReference type="InterPro" id="IPR011055">
    <property type="entry name" value="Dup_hybrid_motif"/>
</dbReference>
<keyword evidence="6" id="KW-1185">Reference proteome</keyword>
<dbReference type="Proteomes" id="UP000677265">
    <property type="component" value="Unassembled WGS sequence"/>
</dbReference>
<gene>
    <name evidence="5" type="ORF">KHB02_018090</name>
    <name evidence="4" type="ORF">KHB02_43355</name>
</gene>
<dbReference type="PANTHER" id="PTHR21666">
    <property type="entry name" value="PEPTIDASE-RELATED"/>
    <property type="match status" value="1"/>
</dbReference>
<evidence type="ECO:0000313" key="4">
    <source>
        <dbReference type="EMBL" id="MBS4188220.1"/>
    </source>
</evidence>
<dbReference type="PANTHER" id="PTHR21666:SF291">
    <property type="entry name" value="STAGE II SPORULATION PROTEIN Q"/>
    <property type="match status" value="1"/>
</dbReference>
<reference evidence="4" key="1">
    <citation type="submission" date="2021-05" db="EMBL/GenBank/DDBJ databases">
        <title>Novel Bacillus species.</title>
        <authorList>
            <person name="Liu G."/>
        </authorList>
    </citation>
    <scope>NUCLEOTIDE SEQUENCE</scope>
    <source>
        <strain evidence="4 6">FJAT-50051</strain>
    </source>
</reference>
<keyword evidence="2" id="KW-0812">Transmembrane</keyword>